<dbReference type="Proteomes" id="UP000077275">
    <property type="component" value="Unassembled WGS sequence"/>
</dbReference>
<evidence type="ECO:0000313" key="2">
    <source>
        <dbReference type="Proteomes" id="UP000077275"/>
    </source>
</evidence>
<dbReference type="OrthoDB" id="78012at2157"/>
<reference evidence="1 2" key="1">
    <citation type="submission" date="2016-04" db="EMBL/GenBank/DDBJ databases">
        <title>Genome sequence of Methanobrevibacter cuticularis DSM 11139.</title>
        <authorList>
            <person name="Poehlein A."/>
            <person name="Seedorf H."/>
            <person name="Daniel R."/>
        </authorList>
    </citation>
    <scope>NUCLEOTIDE SEQUENCE [LARGE SCALE GENOMIC DNA]</scope>
    <source>
        <strain evidence="1 2">DSM 11139</strain>
    </source>
</reference>
<dbReference type="PATRIC" id="fig|47311.3.peg.1390"/>
<dbReference type="EMBL" id="LWMW01000108">
    <property type="protein sequence ID" value="KZX15765.1"/>
    <property type="molecule type" value="Genomic_DNA"/>
</dbReference>
<dbReference type="AlphaFoldDB" id="A0A166DMR0"/>
<comment type="caution">
    <text evidence="1">The sequence shown here is derived from an EMBL/GenBank/DDBJ whole genome shotgun (WGS) entry which is preliminary data.</text>
</comment>
<dbReference type="RefSeq" id="WP_067259847.1">
    <property type="nucleotide sequence ID" value="NZ_LWMW01000108.1"/>
</dbReference>
<accession>A0A166DMR0</accession>
<gene>
    <name evidence="1" type="ORF">MBCUT_12680</name>
</gene>
<proteinExistence type="predicted"/>
<sequence length="92" mass="11088">MKVKEIKIEKEIYKKLGMRESAESFFKNLDNDVPTIIIDFDNVEFMSRSFAQEYIYQKTQRKNKIEETNMSKFVKSMYDVVCNDYKKHLTNL</sequence>
<evidence type="ECO:0000313" key="1">
    <source>
        <dbReference type="EMBL" id="KZX15765.1"/>
    </source>
</evidence>
<keyword evidence="2" id="KW-1185">Reference proteome</keyword>
<organism evidence="1 2">
    <name type="scientific">Methanobrevibacter cuticularis</name>
    <dbReference type="NCBI Taxonomy" id="47311"/>
    <lineage>
        <taxon>Archaea</taxon>
        <taxon>Methanobacteriati</taxon>
        <taxon>Methanobacteriota</taxon>
        <taxon>Methanomada group</taxon>
        <taxon>Methanobacteria</taxon>
        <taxon>Methanobacteriales</taxon>
        <taxon>Methanobacteriaceae</taxon>
        <taxon>Methanobrevibacter</taxon>
    </lineage>
</organism>
<name>A0A166DMR0_9EURY</name>
<protein>
    <submittedName>
        <fullName evidence="1">Uncharacterized protein</fullName>
    </submittedName>
</protein>